<dbReference type="Proteomes" id="UP000321814">
    <property type="component" value="Unassembled WGS sequence"/>
</dbReference>
<dbReference type="Pfam" id="PF20102">
    <property type="entry name" value="DUF6492"/>
    <property type="match status" value="1"/>
</dbReference>
<dbReference type="OrthoDB" id="6380017at2"/>
<gene>
    <name evidence="1" type="ORF">FU839_17545</name>
</gene>
<dbReference type="InterPro" id="IPR045499">
    <property type="entry name" value="DUF6492"/>
</dbReference>
<dbReference type="RefSeq" id="WP_147905412.1">
    <property type="nucleotide sequence ID" value="NZ_BAAAGC010000002.1"/>
</dbReference>
<evidence type="ECO:0000313" key="2">
    <source>
        <dbReference type="Proteomes" id="UP000321814"/>
    </source>
</evidence>
<reference evidence="1 2" key="1">
    <citation type="submission" date="2019-08" db="EMBL/GenBank/DDBJ databases">
        <title>Draft genome analysis of Rheinheimera tangshanensis isolated from the roots of fresh rice plants (Oryza sativa).</title>
        <authorList>
            <person name="Yu Q."/>
            <person name="Qi Y."/>
            <person name="Zhang H."/>
            <person name="Pu J."/>
        </authorList>
    </citation>
    <scope>NUCLEOTIDE SEQUENCE [LARGE SCALE GENOMIC DNA]</scope>
    <source>
        <strain evidence="1 2">JA3-B52</strain>
    </source>
</reference>
<name>A0A5C8LPK4_9GAMM</name>
<comment type="caution">
    <text evidence="1">The sequence shown here is derived from an EMBL/GenBank/DDBJ whole genome shotgun (WGS) entry which is preliminary data.</text>
</comment>
<organism evidence="1 2">
    <name type="scientific">Rheinheimera tangshanensis</name>
    <dbReference type="NCBI Taxonomy" id="400153"/>
    <lineage>
        <taxon>Bacteria</taxon>
        <taxon>Pseudomonadati</taxon>
        <taxon>Pseudomonadota</taxon>
        <taxon>Gammaproteobacteria</taxon>
        <taxon>Chromatiales</taxon>
        <taxon>Chromatiaceae</taxon>
        <taxon>Rheinheimera</taxon>
    </lineage>
</organism>
<protein>
    <recommendedName>
        <fullName evidence="3">Glycosyl transferase</fullName>
    </recommendedName>
</protein>
<proteinExistence type="predicted"/>
<keyword evidence="2" id="KW-1185">Reference proteome</keyword>
<evidence type="ECO:0008006" key="3">
    <source>
        <dbReference type="Google" id="ProtNLM"/>
    </source>
</evidence>
<accession>A0A5C8LPK4</accession>
<dbReference type="EMBL" id="VRLR01000016">
    <property type="protein sequence ID" value="TXK77903.1"/>
    <property type="molecule type" value="Genomic_DNA"/>
</dbReference>
<dbReference type="AlphaFoldDB" id="A0A5C8LPK4"/>
<evidence type="ECO:0000313" key="1">
    <source>
        <dbReference type="EMBL" id="TXK77903.1"/>
    </source>
</evidence>
<sequence>MAISAVLPLKASGSYDVNDLKRAHILFTSLQTFVAAGTISEIFVLVPAAEVELVKQEYACWQSLNIKVMAEDDLLPEFKKYPKMRGWRKQQLLKIAIANLVENEFYLTLDADVICLKPLDESKLIIDGKALLQYEQRAQHPKWWKSSARILNMSPDVGPKDLGMTVTPALMSRTLSQKLMQELSPNKAGENWVDALCSLHDPADPRNWWIGRFLKLKWTEYSLYYLCAMKLGLLEHYHVIAGTAQTPALLLIHDSHPYESWNIAGSFDLANPGLFCVVGSKTRLPPKEVWQKVAPFIQGSVVQPPL</sequence>